<comment type="caution">
    <text evidence="3">The sequence shown here is derived from an EMBL/GenBank/DDBJ whole genome shotgun (WGS) entry which is preliminary data.</text>
</comment>
<proteinExistence type="predicted"/>
<sequence>MTPLSLPPQIPPSQAAALALRHALANPYSQTYSSHYAQAYMQQYNNGMPLTNAQGYTMSSTYDPTANVNNFQSQSYAQPTAGPSFFRPQNDQGIRGFKMQSFGPANSTWYQPGNNRCSYKNCTFTGSAKSVEIHKMDRHLIYPPGWDNRKKGWDADPSLKGKPVPIQGTKLILDTPEAIDAWIEERKKRWPSSALVAEKKRKFEEASARGELSVESLGLFSKKKRKMQDSSESNERNRARNSRGRGRGRGDDWTPRAPSDAGWRGRNARNGTMESSSGLRGDEDNLPPKPTTNEVLPPEQTQKLVDREDNTVGSSSDSDSEPEVQSSKPPPIPAQQKAESENATTVPTQPNSRLIPQRRQPQPKKPPHNPFAPKTSLGLFSKKKRKMQDSSESNERNRARNSRGRGRGRGDDWTPRAPSDAGWRGRNARNGTMESSSGLRGDEDNLPPKPTTNEVLPPEQTQKLVDREDNTVGSSSDSDSEPEVQSSKPPPIPAQQKAESENATTVPTQPNSRLIPQRRQPQPKKPPHNPFAPKTNLLQNLLLPEIRMTVSNLSQAIRFIVDNNFFDGVELKPGEAAANPIQVVGSETNQETSSDS</sequence>
<accession>A0A9W8PAF4</accession>
<feature type="compositionally biased region" description="Polar residues" evidence="1">
    <location>
        <begin position="269"/>
        <end position="278"/>
    </location>
</feature>
<keyword evidence="4" id="KW-1185">Reference proteome</keyword>
<dbReference type="GO" id="GO:0005634">
    <property type="term" value="C:nucleus"/>
    <property type="evidence" value="ECO:0007669"/>
    <property type="project" value="TreeGrafter"/>
</dbReference>
<dbReference type="PANTHER" id="PTHR13309">
    <property type="entry name" value="NUCLEAR FRAGILE X MENTAL RETARDATION PROTEIN INTERACTING PROTEIN 1"/>
    <property type="match status" value="1"/>
</dbReference>
<organism evidence="3 4">
    <name type="scientific">Lentinula detonsa</name>
    <dbReference type="NCBI Taxonomy" id="2804962"/>
    <lineage>
        <taxon>Eukaryota</taxon>
        <taxon>Fungi</taxon>
        <taxon>Dikarya</taxon>
        <taxon>Basidiomycota</taxon>
        <taxon>Agaricomycotina</taxon>
        <taxon>Agaricomycetes</taxon>
        <taxon>Agaricomycetidae</taxon>
        <taxon>Agaricales</taxon>
        <taxon>Marasmiineae</taxon>
        <taxon>Omphalotaceae</taxon>
        <taxon>Lentinula</taxon>
    </lineage>
</organism>
<feature type="compositionally biased region" description="Polar residues" evidence="1">
    <location>
        <begin position="471"/>
        <end position="487"/>
    </location>
</feature>
<dbReference type="GO" id="GO:0003723">
    <property type="term" value="F:RNA binding"/>
    <property type="evidence" value="ECO:0007669"/>
    <property type="project" value="InterPro"/>
</dbReference>
<feature type="compositionally biased region" description="Basic and acidic residues" evidence="1">
    <location>
        <begin position="387"/>
        <end position="398"/>
    </location>
</feature>
<feature type="compositionally biased region" description="Polar residues" evidence="1">
    <location>
        <begin position="291"/>
        <end position="303"/>
    </location>
</feature>
<feature type="region of interest" description="Disordered" evidence="1">
    <location>
        <begin position="222"/>
        <end position="534"/>
    </location>
</feature>
<feature type="compositionally biased region" description="Polar residues" evidence="1">
    <location>
        <begin position="341"/>
        <end position="354"/>
    </location>
</feature>
<dbReference type="InterPro" id="IPR039136">
    <property type="entry name" value="NUFIP1-like"/>
</dbReference>
<evidence type="ECO:0000259" key="2">
    <source>
        <dbReference type="Pfam" id="PF10453"/>
    </source>
</evidence>
<evidence type="ECO:0000256" key="1">
    <source>
        <dbReference type="SAM" id="MobiDB-lite"/>
    </source>
</evidence>
<feature type="compositionally biased region" description="Basic and acidic residues" evidence="1">
    <location>
        <begin position="227"/>
        <end position="238"/>
    </location>
</feature>
<feature type="compositionally biased region" description="Polar residues" evidence="1">
    <location>
        <begin position="501"/>
        <end position="514"/>
    </location>
</feature>
<feature type="domain" description="FMR1-interacting protein 1 conserved" evidence="2">
    <location>
        <begin position="160"/>
        <end position="211"/>
    </location>
</feature>
<name>A0A9W8PAF4_9AGAR</name>
<dbReference type="Proteomes" id="UP001142393">
    <property type="component" value="Unassembled WGS sequence"/>
</dbReference>
<evidence type="ECO:0000313" key="3">
    <source>
        <dbReference type="EMBL" id="KAJ3750269.1"/>
    </source>
</evidence>
<evidence type="ECO:0000313" key="4">
    <source>
        <dbReference type="Proteomes" id="UP001142393"/>
    </source>
</evidence>
<gene>
    <name evidence="3" type="ORF">DFH05DRAFT_61126</name>
</gene>
<feature type="compositionally biased region" description="Polar residues" evidence="1">
    <location>
        <begin position="429"/>
        <end position="438"/>
    </location>
</feature>
<dbReference type="Pfam" id="PF10453">
    <property type="entry name" value="NUFIP1"/>
    <property type="match status" value="1"/>
</dbReference>
<feature type="compositionally biased region" description="Polar residues" evidence="1">
    <location>
        <begin position="451"/>
        <end position="463"/>
    </location>
</feature>
<dbReference type="EMBL" id="JANVFU010000001">
    <property type="protein sequence ID" value="KAJ3750269.1"/>
    <property type="molecule type" value="Genomic_DNA"/>
</dbReference>
<dbReference type="AlphaFoldDB" id="A0A9W8PAF4"/>
<dbReference type="PANTHER" id="PTHR13309:SF0">
    <property type="entry name" value="FMR1-INTERACTING PROTEIN NUFIP1"/>
    <property type="match status" value="1"/>
</dbReference>
<protein>
    <recommendedName>
        <fullName evidence="2">FMR1-interacting protein 1 conserved domain-containing protein</fullName>
    </recommendedName>
</protein>
<feature type="compositionally biased region" description="Polar residues" evidence="1">
    <location>
        <begin position="311"/>
        <end position="327"/>
    </location>
</feature>
<reference evidence="3 4" key="1">
    <citation type="journal article" date="2023" name="Proc. Natl. Acad. Sci. U.S.A.">
        <title>A global phylogenomic analysis of the shiitake genus Lentinula.</title>
        <authorList>
            <person name="Sierra-Patev S."/>
            <person name="Min B."/>
            <person name="Naranjo-Ortiz M."/>
            <person name="Looney B."/>
            <person name="Konkel Z."/>
            <person name="Slot J.C."/>
            <person name="Sakamoto Y."/>
            <person name="Steenwyk J.L."/>
            <person name="Rokas A."/>
            <person name="Carro J."/>
            <person name="Camarero S."/>
            <person name="Ferreira P."/>
            <person name="Molpeceres G."/>
            <person name="Ruiz-Duenas F.J."/>
            <person name="Serrano A."/>
            <person name="Henrissat B."/>
            <person name="Drula E."/>
            <person name="Hughes K.W."/>
            <person name="Mata J.L."/>
            <person name="Ishikawa N.K."/>
            <person name="Vargas-Isla R."/>
            <person name="Ushijima S."/>
            <person name="Smith C.A."/>
            <person name="Donoghue J."/>
            <person name="Ahrendt S."/>
            <person name="Andreopoulos W."/>
            <person name="He G."/>
            <person name="LaButti K."/>
            <person name="Lipzen A."/>
            <person name="Ng V."/>
            <person name="Riley R."/>
            <person name="Sandor L."/>
            <person name="Barry K."/>
            <person name="Martinez A.T."/>
            <person name="Xiao Y."/>
            <person name="Gibbons J.G."/>
            <person name="Terashima K."/>
            <person name="Grigoriev I.V."/>
            <person name="Hibbett D."/>
        </authorList>
    </citation>
    <scope>NUCLEOTIDE SEQUENCE [LARGE SCALE GENOMIC DNA]</scope>
    <source>
        <strain evidence="3 4">TFB7810</strain>
    </source>
</reference>
<dbReference type="GO" id="GO:0000492">
    <property type="term" value="P:box C/D snoRNP assembly"/>
    <property type="evidence" value="ECO:0007669"/>
    <property type="project" value="TreeGrafter"/>
</dbReference>
<dbReference type="InterPro" id="IPR019496">
    <property type="entry name" value="NUFIP1_cons_dom"/>
</dbReference>